<proteinExistence type="predicted"/>
<dbReference type="EMBL" id="WNHB01000011">
    <property type="protein sequence ID" value="MTT31995.1"/>
    <property type="molecule type" value="Genomic_DNA"/>
</dbReference>
<evidence type="ECO:0008006" key="4">
    <source>
        <dbReference type="Google" id="ProtNLM"/>
    </source>
</evidence>
<dbReference type="RefSeq" id="WP_155218590.1">
    <property type="nucleotide sequence ID" value="NZ_WNHB01000011.1"/>
</dbReference>
<feature type="region of interest" description="Disordered" evidence="1">
    <location>
        <begin position="112"/>
        <end position="147"/>
    </location>
</feature>
<dbReference type="Pfam" id="PF14071">
    <property type="entry name" value="YlbD_coat"/>
    <property type="match status" value="1"/>
</dbReference>
<dbReference type="InterPro" id="IPR025953">
    <property type="entry name" value="YlbD_coat"/>
</dbReference>
<sequence>MSEQRTNDAIKAFKTFLRKHPEMVKKIKEQGKSWNDIFDEWVLFGEDSEIWDEYGIKRKDVKKDTGTHKNFSFDKVISFINHIDTKDWENRLETLNGALTSIQGIIGQFQPQQRNNNQQNGTNANGNENHQTMTETRPQIPFRFRRD</sequence>
<evidence type="ECO:0000313" key="2">
    <source>
        <dbReference type="EMBL" id="MTT31995.1"/>
    </source>
</evidence>
<gene>
    <name evidence="2" type="ORF">GMB86_08220</name>
</gene>
<keyword evidence="3" id="KW-1185">Reference proteome</keyword>
<dbReference type="OrthoDB" id="1655540at2"/>
<accession>A0A6N8CST0</accession>
<dbReference type="AlphaFoldDB" id="A0A6N8CST0"/>
<evidence type="ECO:0000313" key="3">
    <source>
        <dbReference type="Proteomes" id="UP000440978"/>
    </source>
</evidence>
<comment type="caution">
    <text evidence="2">The sequence shown here is derived from an EMBL/GenBank/DDBJ whole genome shotgun (WGS) entry which is preliminary data.</text>
</comment>
<name>A0A6N8CST0_9BACI</name>
<feature type="compositionally biased region" description="Low complexity" evidence="1">
    <location>
        <begin position="112"/>
        <end position="131"/>
    </location>
</feature>
<dbReference type="Proteomes" id="UP000440978">
    <property type="component" value="Unassembled WGS sequence"/>
</dbReference>
<organism evidence="2 3">
    <name type="scientific">Terrilactibacillus tamarindi</name>
    <dbReference type="NCBI Taxonomy" id="2599694"/>
    <lineage>
        <taxon>Bacteria</taxon>
        <taxon>Bacillati</taxon>
        <taxon>Bacillota</taxon>
        <taxon>Bacilli</taxon>
        <taxon>Bacillales</taxon>
        <taxon>Bacillaceae</taxon>
        <taxon>Terrilactibacillus</taxon>
    </lineage>
</organism>
<evidence type="ECO:0000256" key="1">
    <source>
        <dbReference type="SAM" id="MobiDB-lite"/>
    </source>
</evidence>
<protein>
    <recommendedName>
        <fullName evidence="4">Cytosolic protein</fullName>
    </recommendedName>
</protein>
<reference evidence="2 3" key="1">
    <citation type="submission" date="2019-11" db="EMBL/GenBank/DDBJ databases">
        <title>Terrilactibacillus tamarindus sp. nov. BCM23-1 isolated from bark of Tamarindus indica.</title>
        <authorList>
            <person name="Kingkaew E."/>
            <person name="Tanasupawat S."/>
        </authorList>
    </citation>
    <scope>NUCLEOTIDE SEQUENCE [LARGE SCALE GENOMIC DNA]</scope>
    <source>
        <strain evidence="2 3">BCM23-1</strain>
    </source>
</reference>